<dbReference type="EnsemblPlants" id="TuG1812G0600001685.01.T01">
    <property type="protein sequence ID" value="TuG1812G0600001685.01.T01"/>
    <property type="gene ID" value="TuG1812G0600001685.01"/>
</dbReference>
<reference evidence="1" key="2">
    <citation type="submission" date="2018-03" db="EMBL/GenBank/DDBJ databases">
        <title>The Triticum urartu genome reveals the dynamic nature of wheat genome evolution.</title>
        <authorList>
            <person name="Ling H."/>
            <person name="Ma B."/>
            <person name="Shi X."/>
            <person name="Liu H."/>
            <person name="Dong L."/>
            <person name="Sun H."/>
            <person name="Cao Y."/>
            <person name="Gao Q."/>
            <person name="Zheng S."/>
            <person name="Li Y."/>
            <person name="Yu Y."/>
            <person name="Du H."/>
            <person name="Qi M."/>
            <person name="Li Y."/>
            <person name="Yu H."/>
            <person name="Cui Y."/>
            <person name="Wang N."/>
            <person name="Chen C."/>
            <person name="Wu H."/>
            <person name="Zhao Y."/>
            <person name="Zhang J."/>
            <person name="Li Y."/>
            <person name="Zhou W."/>
            <person name="Zhang B."/>
            <person name="Hu W."/>
            <person name="Eijk M."/>
            <person name="Tang J."/>
            <person name="Witsenboer H."/>
            <person name="Zhao S."/>
            <person name="Li Z."/>
            <person name="Zhang A."/>
            <person name="Wang D."/>
            <person name="Liang C."/>
        </authorList>
    </citation>
    <scope>NUCLEOTIDE SEQUENCE [LARGE SCALE GENOMIC DNA]</scope>
    <source>
        <strain evidence="1">cv. G1812</strain>
    </source>
</reference>
<proteinExistence type="predicted"/>
<evidence type="ECO:0000313" key="1">
    <source>
        <dbReference type="EnsemblPlants" id="TuG1812G0600001685.01.T01"/>
    </source>
</evidence>
<dbReference type="AlphaFoldDB" id="A0A8R7UTH1"/>
<reference evidence="1" key="3">
    <citation type="submission" date="2022-06" db="UniProtKB">
        <authorList>
            <consortium name="EnsemblPlants"/>
        </authorList>
    </citation>
    <scope>IDENTIFICATION</scope>
</reference>
<organism evidence="1 2">
    <name type="scientific">Triticum urartu</name>
    <name type="common">Red wild einkorn</name>
    <name type="synonym">Crithodium urartu</name>
    <dbReference type="NCBI Taxonomy" id="4572"/>
    <lineage>
        <taxon>Eukaryota</taxon>
        <taxon>Viridiplantae</taxon>
        <taxon>Streptophyta</taxon>
        <taxon>Embryophyta</taxon>
        <taxon>Tracheophyta</taxon>
        <taxon>Spermatophyta</taxon>
        <taxon>Magnoliopsida</taxon>
        <taxon>Liliopsida</taxon>
        <taxon>Poales</taxon>
        <taxon>Poaceae</taxon>
        <taxon>BOP clade</taxon>
        <taxon>Pooideae</taxon>
        <taxon>Triticodae</taxon>
        <taxon>Triticeae</taxon>
        <taxon>Triticinae</taxon>
        <taxon>Triticum</taxon>
    </lineage>
</organism>
<protein>
    <submittedName>
        <fullName evidence="1">Uncharacterized protein</fullName>
    </submittedName>
</protein>
<dbReference type="Proteomes" id="UP000015106">
    <property type="component" value="Chromosome 6"/>
</dbReference>
<evidence type="ECO:0000313" key="2">
    <source>
        <dbReference type="Proteomes" id="UP000015106"/>
    </source>
</evidence>
<keyword evidence="2" id="KW-1185">Reference proteome</keyword>
<name>A0A8R7UTH1_TRIUA</name>
<reference evidence="2" key="1">
    <citation type="journal article" date="2013" name="Nature">
        <title>Draft genome of the wheat A-genome progenitor Triticum urartu.</title>
        <authorList>
            <person name="Ling H.Q."/>
            <person name="Zhao S."/>
            <person name="Liu D."/>
            <person name="Wang J."/>
            <person name="Sun H."/>
            <person name="Zhang C."/>
            <person name="Fan H."/>
            <person name="Li D."/>
            <person name="Dong L."/>
            <person name="Tao Y."/>
            <person name="Gao C."/>
            <person name="Wu H."/>
            <person name="Li Y."/>
            <person name="Cui Y."/>
            <person name="Guo X."/>
            <person name="Zheng S."/>
            <person name="Wang B."/>
            <person name="Yu K."/>
            <person name="Liang Q."/>
            <person name="Yang W."/>
            <person name="Lou X."/>
            <person name="Chen J."/>
            <person name="Feng M."/>
            <person name="Jian J."/>
            <person name="Zhang X."/>
            <person name="Luo G."/>
            <person name="Jiang Y."/>
            <person name="Liu J."/>
            <person name="Wang Z."/>
            <person name="Sha Y."/>
            <person name="Zhang B."/>
            <person name="Wu H."/>
            <person name="Tang D."/>
            <person name="Shen Q."/>
            <person name="Xue P."/>
            <person name="Zou S."/>
            <person name="Wang X."/>
            <person name="Liu X."/>
            <person name="Wang F."/>
            <person name="Yang Y."/>
            <person name="An X."/>
            <person name="Dong Z."/>
            <person name="Zhang K."/>
            <person name="Zhang X."/>
            <person name="Luo M.C."/>
            <person name="Dvorak J."/>
            <person name="Tong Y."/>
            <person name="Wang J."/>
            <person name="Yang H."/>
            <person name="Li Z."/>
            <person name="Wang D."/>
            <person name="Zhang A."/>
            <person name="Wang J."/>
        </authorList>
    </citation>
    <scope>NUCLEOTIDE SEQUENCE</scope>
    <source>
        <strain evidence="2">cv. G1812</strain>
    </source>
</reference>
<sequence length="78" mass="8751">MRRRTTTKINGDAPAGLWTEKSTLFCRFRPGPALLVQMAAAICTDDRRIILKSCGNKHALSNLHGRQCLVCLHLHRPL</sequence>
<dbReference type="Gramene" id="TuG1812G0600001685.01.T01">
    <property type="protein sequence ID" value="TuG1812G0600001685.01.T01"/>
    <property type="gene ID" value="TuG1812G0600001685.01"/>
</dbReference>
<accession>A0A8R7UTH1</accession>